<dbReference type="PANTHER" id="PTHR21392:SF4">
    <property type="entry name" value="TRNA-URIDINE AMINOCARBOXYPROPYLTRANSFERASE"/>
    <property type="match status" value="1"/>
</dbReference>
<gene>
    <name evidence="7" type="ORF">SSX86_003835</name>
</gene>
<sequence length="418" mass="47531">MSISVTSLTRALTGLKCSKYTFQFLRTTTTTHMAAPPTTTAALFLDSSSPSMEDSRRPPASVSLEEWQAWGTDSPIPTHVAEIVEEMIDLERESDAQMKFGGLGGKLKGNFKAQEDKKHRAKYKALDDSEQKLHFFSARQIACRLLGSRGYLCQKCWLPREDCMCSRVVPCDLWHRMRFWLYMHPKDFLRQNNTGKLLWQVFGINASKLCLFGIAEHEEIMWKEFMHSGRNNVWCLYPNKNAPTKSVEDSFAGYISNNLLYKPHQVICFNLSVLALHYILDIISISITLYVQTDAVETFNFILIDGTWSNSAAMFRRLKERADLIWGDDLPCISLTTGASAMHKLRPQPSWDRTCTAAAAIGLLDELHLVSQFNSLGLDKQAEAVENSVDLLLASLTARRLRMGRSINRRQRHHNDIC</sequence>
<evidence type="ECO:0000313" key="8">
    <source>
        <dbReference type="Proteomes" id="UP001408789"/>
    </source>
</evidence>
<dbReference type="Proteomes" id="UP001408789">
    <property type="component" value="Unassembled WGS sequence"/>
</dbReference>
<evidence type="ECO:0000256" key="4">
    <source>
        <dbReference type="ARBA" id="ARBA00022694"/>
    </source>
</evidence>
<evidence type="ECO:0000256" key="5">
    <source>
        <dbReference type="ARBA" id="ARBA00048718"/>
    </source>
</evidence>
<name>A0AAP0H884_9ASTR</name>
<evidence type="ECO:0000313" key="7">
    <source>
        <dbReference type="EMBL" id="KAK9075511.1"/>
    </source>
</evidence>
<comment type="catalytic activity">
    <reaction evidence="5">
        <text>a uridine in tRNA + S-adenosyl-L-methionine = a 3-[(3S)-3-amino-3-carboxypropyl]uridine in tRNA + S-methyl-5'-thioadenosine + H(+)</text>
        <dbReference type="Rhea" id="RHEA:62432"/>
        <dbReference type="Rhea" id="RHEA-COMP:13339"/>
        <dbReference type="Rhea" id="RHEA-COMP:16092"/>
        <dbReference type="ChEBI" id="CHEBI:15378"/>
        <dbReference type="ChEBI" id="CHEBI:17509"/>
        <dbReference type="ChEBI" id="CHEBI:59789"/>
        <dbReference type="ChEBI" id="CHEBI:65315"/>
        <dbReference type="ChEBI" id="CHEBI:82930"/>
        <dbReference type="EC" id="2.5.1.25"/>
    </reaction>
</comment>
<keyword evidence="2" id="KW-0808">Transferase</keyword>
<organism evidence="7 8">
    <name type="scientific">Deinandra increscens subsp. villosa</name>
    <dbReference type="NCBI Taxonomy" id="3103831"/>
    <lineage>
        <taxon>Eukaryota</taxon>
        <taxon>Viridiplantae</taxon>
        <taxon>Streptophyta</taxon>
        <taxon>Embryophyta</taxon>
        <taxon>Tracheophyta</taxon>
        <taxon>Spermatophyta</taxon>
        <taxon>Magnoliopsida</taxon>
        <taxon>eudicotyledons</taxon>
        <taxon>Gunneridae</taxon>
        <taxon>Pentapetalae</taxon>
        <taxon>asterids</taxon>
        <taxon>campanulids</taxon>
        <taxon>Asterales</taxon>
        <taxon>Asteraceae</taxon>
        <taxon>Asteroideae</taxon>
        <taxon>Heliantheae alliance</taxon>
        <taxon>Madieae</taxon>
        <taxon>Madiinae</taxon>
        <taxon>Deinandra</taxon>
    </lineage>
</organism>
<keyword evidence="4" id="KW-0819">tRNA processing</keyword>
<dbReference type="AlphaFoldDB" id="A0AAP0H884"/>
<dbReference type="EMBL" id="JBCNJP010000007">
    <property type="protein sequence ID" value="KAK9075511.1"/>
    <property type="molecule type" value="Genomic_DNA"/>
</dbReference>
<evidence type="ECO:0000256" key="3">
    <source>
        <dbReference type="ARBA" id="ARBA00022691"/>
    </source>
</evidence>
<evidence type="ECO:0000256" key="2">
    <source>
        <dbReference type="ARBA" id="ARBA00022679"/>
    </source>
</evidence>
<dbReference type="SMART" id="SM01144">
    <property type="entry name" value="DTW"/>
    <property type="match status" value="1"/>
</dbReference>
<dbReference type="PANTHER" id="PTHR21392">
    <property type="entry name" value="TRNA-URIDINE AMINOCARBOXYPROPYLTRANSFERASE 2"/>
    <property type="match status" value="1"/>
</dbReference>
<keyword evidence="3" id="KW-0949">S-adenosyl-L-methionine</keyword>
<keyword evidence="8" id="KW-1185">Reference proteome</keyword>
<protein>
    <recommendedName>
        <fullName evidence="1">tRNA-uridine aminocarboxypropyltransferase</fullName>
        <ecNumber evidence="1">2.5.1.25</ecNumber>
    </recommendedName>
</protein>
<evidence type="ECO:0000259" key="6">
    <source>
        <dbReference type="SMART" id="SM01144"/>
    </source>
</evidence>
<dbReference type="InterPro" id="IPR039262">
    <property type="entry name" value="DTWD2/TAPT"/>
</dbReference>
<dbReference type="GO" id="GO:0008033">
    <property type="term" value="P:tRNA processing"/>
    <property type="evidence" value="ECO:0007669"/>
    <property type="project" value="UniProtKB-KW"/>
</dbReference>
<dbReference type="EC" id="2.5.1.25" evidence="1"/>
<accession>A0AAP0H884</accession>
<dbReference type="InterPro" id="IPR005636">
    <property type="entry name" value="DTW"/>
</dbReference>
<dbReference type="GO" id="GO:0016432">
    <property type="term" value="F:tRNA-uridine aminocarboxypropyltransferase activity"/>
    <property type="evidence" value="ECO:0007669"/>
    <property type="project" value="UniProtKB-EC"/>
</dbReference>
<evidence type="ECO:0000256" key="1">
    <source>
        <dbReference type="ARBA" id="ARBA00012386"/>
    </source>
</evidence>
<proteinExistence type="predicted"/>
<dbReference type="Pfam" id="PF03942">
    <property type="entry name" value="DTW"/>
    <property type="match status" value="1"/>
</dbReference>
<comment type="caution">
    <text evidence="7">The sequence shown here is derived from an EMBL/GenBank/DDBJ whole genome shotgun (WGS) entry which is preliminary data.</text>
</comment>
<reference evidence="7 8" key="1">
    <citation type="submission" date="2024-04" db="EMBL/GenBank/DDBJ databases">
        <title>The reference genome of an endangered Asteraceae, Deinandra increscens subsp. villosa, native to the Central Coast of California.</title>
        <authorList>
            <person name="Guilliams M."/>
            <person name="Hasenstab-Lehman K."/>
            <person name="Meyer R."/>
            <person name="Mcevoy S."/>
        </authorList>
    </citation>
    <scope>NUCLEOTIDE SEQUENCE [LARGE SCALE GENOMIC DNA]</scope>
    <source>
        <tissue evidence="7">Leaf</tissue>
    </source>
</reference>
<feature type="domain" description="DTW" evidence="6">
    <location>
        <begin position="149"/>
        <end position="405"/>
    </location>
</feature>